<keyword evidence="2" id="KW-1185">Reference proteome</keyword>
<dbReference type="AlphaFoldDB" id="A0A9W9BQQ2"/>
<proteinExistence type="predicted"/>
<sequence length="386" mass="43968">MSGKNFITVESLVTSSQGASKEKVFDLAHATLDSLERPIKRLYDLKALADSFQRNPETAHVGPGPDVFVENYAALVDDVNELVDEPLFHDEAFEQTRQFDDFLREMTERVNADMSLLEEFVVSALGELPDQIPSAQGRSSGKMHQERASCYGTSRLPSLASSFDEVSQADVKKLAQGIVQALRRQLARVKDLALLQIARGQGNFYTWGFQELYGIAEGLAPLFRYVKISQRDSQTITKFMAGNLDRAAARFECQMKALMIAHSDIQMDRVPTERRSLYEVLQRCNRCHDTVSQRLGERNRWLEWLKNQGDPDTFKLWADRLDIVAISKRLEELKNLQGKVQSMAEPGDKILGESFFINALGILYRLLKDDDWSLEKLNWELKKLQK</sequence>
<organism evidence="1 2">
    <name type="scientific">Fusarium piperis</name>
    <dbReference type="NCBI Taxonomy" id="1435070"/>
    <lineage>
        <taxon>Eukaryota</taxon>
        <taxon>Fungi</taxon>
        <taxon>Dikarya</taxon>
        <taxon>Ascomycota</taxon>
        <taxon>Pezizomycotina</taxon>
        <taxon>Sordariomycetes</taxon>
        <taxon>Hypocreomycetidae</taxon>
        <taxon>Hypocreales</taxon>
        <taxon>Nectriaceae</taxon>
        <taxon>Fusarium</taxon>
        <taxon>Fusarium solani species complex</taxon>
    </lineage>
</organism>
<reference evidence="1" key="1">
    <citation type="submission" date="2022-10" db="EMBL/GenBank/DDBJ databases">
        <title>Tapping the CABI collections for fungal endophytes: first genome assemblies for Collariella, Neodidymelliopsis, Ascochyta clinopodiicola, Didymella pomorum, Didymosphaeria variabile, Neocosmospora piperis and Neocucurbitaria cava.</title>
        <authorList>
            <person name="Hill R."/>
        </authorList>
    </citation>
    <scope>NUCLEOTIDE SEQUENCE</scope>
    <source>
        <strain evidence="1">IMI 366586</strain>
    </source>
</reference>
<accession>A0A9W9BQQ2</accession>
<evidence type="ECO:0000313" key="1">
    <source>
        <dbReference type="EMBL" id="KAJ4322202.1"/>
    </source>
</evidence>
<dbReference type="Proteomes" id="UP001140502">
    <property type="component" value="Unassembled WGS sequence"/>
</dbReference>
<evidence type="ECO:0000313" key="2">
    <source>
        <dbReference type="Proteomes" id="UP001140502"/>
    </source>
</evidence>
<dbReference type="OrthoDB" id="5070472at2759"/>
<protein>
    <submittedName>
        <fullName evidence="1">Uncharacterized protein</fullName>
    </submittedName>
</protein>
<dbReference type="EMBL" id="JAPEUR010000085">
    <property type="protein sequence ID" value="KAJ4322202.1"/>
    <property type="molecule type" value="Genomic_DNA"/>
</dbReference>
<gene>
    <name evidence="1" type="ORF">N0V84_004915</name>
</gene>
<comment type="caution">
    <text evidence="1">The sequence shown here is derived from an EMBL/GenBank/DDBJ whole genome shotgun (WGS) entry which is preliminary data.</text>
</comment>
<name>A0A9W9BQQ2_9HYPO</name>